<dbReference type="InterPro" id="IPR027417">
    <property type="entry name" value="P-loop_NTPase"/>
</dbReference>
<dbReference type="EMBL" id="CAVLGL010000008">
    <property type="protein sequence ID" value="CAK1579814.1"/>
    <property type="molecule type" value="Genomic_DNA"/>
</dbReference>
<gene>
    <name evidence="1" type="ORF">PARMNEM_LOCUS1701</name>
    <name evidence="2" type="ORF">PARMNEM_LOCUS1704</name>
</gene>
<comment type="caution">
    <text evidence="2">The sequence shown here is derived from an EMBL/GenBank/DDBJ whole genome shotgun (WGS) entry which is preliminary data.</text>
</comment>
<sequence length="196" mass="22397">MEAKRFIALEGLACTFKTTLLKRFAATNKKVTVHLSDFAEVIQELDLQNKKTAPLIYTAARVAEMAKCSAGVHIFDRVAITSVLYTHIFNEDDDDARHDSILADCASLKKSGLMADWGRTLIMLTKPGQEDELVENMRKRGNGLDWLSVEYVRRQNQVFKIFAEQFGLPVYELDLAKSWTDQQDEIVKFLWDMCLE</sequence>
<accession>A0AAV1KD31</accession>
<keyword evidence="3" id="KW-1185">Reference proteome</keyword>
<dbReference type="Proteomes" id="UP001314205">
    <property type="component" value="Unassembled WGS sequence"/>
</dbReference>
<evidence type="ECO:0000313" key="3">
    <source>
        <dbReference type="Proteomes" id="UP001314205"/>
    </source>
</evidence>
<reference evidence="2 3" key="1">
    <citation type="submission" date="2023-11" db="EMBL/GenBank/DDBJ databases">
        <authorList>
            <person name="Hedman E."/>
            <person name="Englund M."/>
            <person name="Stromberg M."/>
            <person name="Nyberg Akerstrom W."/>
            <person name="Nylinder S."/>
            <person name="Jareborg N."/>
            <person name="Kallberg Y."/>
            <person name="Kronander E."/>
        </authorList>
    </citation>
    <scope>NUCLEOTIDE SEQUENCE [LARGE SCALE GENOMIC DNA]</scope>
</reference>
<evidence type="ECO:0000313" key="2">
    <source>
        <dbReference type="EMBL" id="CAK1579817.1"/>
    </source>
</evidence>
<dbReference type="Gene3D" id="3.40.50.300">
    <property type="entry name" value="P-loop containing nucleotide triphosphate hydrolases"/>
    <property type="match status" value="1"/>
</dbReference>
<organism evidence="2 3">
    <name type="scientific">Parnassius mnemosyne</name>
    <name type="common">clouded apollo</name>
    <dbReference type="NCBI Taxonomy" id="213953"/>
    <lineage>
        <taxon>Eukaryota</taxon>
        <taxon>Metazoa</taxon>
        <taxon>Ecdysozoa</taxon>
        <taxon>Arthropoda</taxon>
        <taxon>Hexapoda</taxon>
        <taxon>Insecta</taxon>
        <taxon>Pterygota</taxon>
        <taxon>Neoptera</taxon>
        <taxon>Endopterygota</taxon>
        <taxon>Lepidoptera</taxon>
        <taxon>Glossata</taxon>
        <taxon>Ditrysia</taxon>
        <taxon>Papilionoidea</taxon>
        <taxon>Papilionidae</taxon>
        <taxon>Parnassiinae</taxon>
        <taxon>Parnassini</taxon>
        <taxon>Parnassius</taxon>
        <taxon>Driopa</taxon>
    </lineage>
</organism>
<protein>
    <recommendedName>
        <fullName evidence="4">NadR/Ttd14 AAA domain-containing protein</fullName>
    </recommendedName>
</protein>
<name>A0AAV1KD31_9NEOP</name>
<evidence type="ECO:0000313" key="1">
    <source>
        <dbReference type="EMBL" id="CAK1579814.1"/>
    </source>
</evidence>
<dbReference type="AlphaFoldDB" id="A0AAV1KD31"/>
<dbReference type="SUPFAM" id="SSF52540">
    <property type="entry name" value="P-loop containing nucleoside triphosphate hydrolases"/>
    <property type="match status" value="1"/>
</dbReference>
<proteinExistence type="predicted"/>
<evidence type="ECO:0008006" key="4">
    <source>
        <dbReference type="Google" id="ProtNLM"/>
    </source>
</evidence>
<dbReference type="EMBL" id="CAVLGL010000008">
    <property type="protein sequence ID" value="CAK1579817.1"/>
    <property type="molecule type" value="Genomic_DNA"/>
</dbReference>